<feature type="compositionally biased region" description="Basic and acidic residues" evidence="4">
    <location>
        <begin position="267"/>
        <end position="278"/>
    </location>
</feature>
<dbReference type="GO" id="GO:0005655">
    <property type="term" value="C:nucleolar ribonuclease P complex"/>
    <property type="evidence" value="ECO:0007669"/>
    <property type="project" value="TreeGrafter"/>
</dbReference>
<dbReference type="InterPro" id="IPR016195">
    <property type="entry name" value="Pol/histidinol_Pase-like"/>
</dbReference>
<reference evidence="5" key="1">
    <citation type="submission" date="2015-01" db="EMBL/GenBank/DDBJ databases">
        <authorList>
            <person name="Durling Mikael"/>
        </authorList>
    </citation>
    <scope>NUCLEOTIDE SEQUENCE</scope>
</reference>
<dbReference type="Pfam" id="PF01876">
    <property type="entry name" value="RNase_P_p30"/>
    <property type="match status" value="1"/>
</dbReference>
<dbReference type="InterPro" id="IPR002738">
    <property type="entry name" value="RNase_P_p30"/>
</dbReference>
<comment type="subcellular location">
    <subcellularLocation>
        <location evidence="1">Nucleus</location>
    </subcellularLocation>
</comment>
<dbReference type="SUPFAM" id="SSF89550">
    <property type="entry name" value="PHP domain-like"/>
    <property type="match status" value="1"/>
</dbReference>
<dbReference type="GO" id="GO:0003723">
    <property type="term" value="F:RNA binding"/>
    <property type="evidence" value="ECO:0007669"/>
    <property type="project" value="TreeGrafter"/>
</dbReference>
<dbReference type="PANTHER" id="PTHR13031">
    <property type="entry name" value="RIBONUCLEASE P SUBUNIT P30"/>
    <property type="match status" value="1"/>
</dbReference>
<evidence type="ECO:0008006" key="6">
    <source>
        <dbReference type="Google" id="ProtNLM"/>
    </source>
</evidence>
<proteinExistence type="inferred from homology"/>
<protein>
    <recommendedName>
        <fullName evidence="6">RNase P subunit p30</fullName>
    </recommendedName>
</protein>
<keyword evidence="3" id="KW-0819">tRNA processing</keyword>
<gene>
    <name evidence="5" type="ORF">BN869_000006023_1</name>
</gene>
<sequence>MLYDLNVPWSPSTTDSQLLQTLTLSASLGYGAVALNTTLTQAPSGQQGVPFPKLSPDSSTKLPRILHRATLVLDDPAASNFSLPALVRMYDILAVRPLSDKAFQNACLTFDTPIISMDLTQNLGFYFRPKPCMAAVSRGVRFEICYSQALAADARGRAQFIANATGLIRATRGRGIMISSEARNALSLRAPADVVNLLDVWGLGREKGMEGLGSVPRSVVVNEGVKRTGFRGVVDVVQALDAPFTKEKQEGQPGQGGNKKDKKQKRKNGEETQKGDKHQSKKMKLVSRDADTAKK</sequence>
<evidence type="ECO:0000313" key="5">
    <source>
        <dbReference type="EMBL" id="CEO49966.1"/>
    </source>
</evidence>
<evidence type="ECO:0000256" key="4">
    <source>
        <dbReference type="SAM" id="MobiDB-lite"/>
    </source>
</evidence>
<feature type="region of interest" description="Disordered" evidence="4">
    <location>
        <begin position="244"/>
        <end position="295"/>
    </location>
</feature>
<dbReference type="Gene3D" id="3.20.20.140">
    <property type="entry name" value="Metal-dependent hydrolases"/>
    <property type="match status" value="1"/>
</dbReference>
<evidence type="ECO:0000256" key="3">
    <source>
        <dbReference type="ARBA" id="ARBA00022694"/>
    </source>
</evidence>
<accession>A0A0B7K5P6</accession>
<evidence type="ECO:0000256" key="2">
    <source>
        <dbReference type="ARBA" id="ARBA00007331"/>
    </source>
</evidence>
<organism evidence="5">
    <name type="scientific">Bionectria ochroleuca</name>
    <name type="common">Gliocladium roseum</name>
    <dbReference type="NCBI Taxonomy" id="29856"/>
    <lineage>
        <taxon>Eukaryota</taxon>
        <taxon>Fungi</taxon>
        <taxon>Dikarya</taxon>
        <taxon>Ascomycota</taxon>
        <taxon>Pezizomycotina</taxon>
        <taxon>Sordariomycetes</taxon>
        <taxon>Hypocreomycetidae</taxon>
        <taxon>Hypocreales</taxon>
        <taxon>Bionectriaceae</taxon>
        <taxon>Clonostachys</taxon>
    </lineage>
</organism>
<dbReference type="AlphaFoldDB" id="A0A0B7K5P6"/>
<dbReference type="EMBL" id="CDPU01000016">
    <property type="protein sequence ID" value="CEO49966.1"/>
    <property type="molecule type" value="Genomic_DNA"/>
</dbReference>
<feature type="compositionally biased region" description="Basic and acidic residues" evidence="4">
    <location>
        <begin position="286"/>
        <end position="295"/>
    </location>
</feature>
<name>A0A0B7K5P6_BIOOC</name>
<comment type="similarity">
    <text evidence="2">Belongs to the eukaryotic/archaeal RNase P protein component 3 family.</text>
</comment>
<evidence type="ECO:0000256" key="1">
    <source>
        <dbReference type="ARBA" id="ARBA00004123"/>
    </source>
</evidence>
<dbReference type="PANTHER" id="PTHR13031:SF0">
    <property type="entry name" value="RIBONUCLEASE P PROTEIN SUBUNIT P30"/>
    <property type="match status" value="1"/>
</dbReference>
<dbReference type="GO" id="GO:0008033">
    <property type="term" value="P:tRNA processing"/>
    <property type="evidence" value="ECO:0007669"/>
    <property type="project" value="UniProtKB-KW"/>
</dbReference>